<dbReference type="GO" id="GO:0003918">
    <property type="term" value="F:DNA topoisomerase type II (double strand cut, ATP-hydrolyzing) activity"/>
    <property type="evidence" value="ECO:0007669"/>
    <property type="project" value="InterPro"/>
</dbReference>
<dbReference type="GO" id="GO:0042138">
    <property type="term" value="P:meiotic DNA double-strand break formation"/>
    <property type="evidence" value="ECO:0007669"/>
    <property type="project" value="TreeGrafter"/>
</dbReference>
<sequence length="288" mass="32175">MAVFIAGDLRFCQYGRGMVDCANARGREVTLHDVESSGGEMTSNADYIILVVGSYGAYFRLTKDEVDRRFPCIIVYTPDPVPEEDRISFVRKMKEELDLPVLAIAESSPRSVKNFSLFVAGGCDIKWLGLRPSDVVALKMHPRCMRPMNSKNLKLAQRLLEKDAVAKQRPEWVEELKKMVETRSKVEVEALSPLGRSFLSNVYFPDKMRQRFGGHARVGWAQRWTREQKTVRERRIGRGTVKTNPSGTSGLQAETFGPPWLQAGPCGPPWLQASPYGPLGLEAGPSGT</sequence>
<organism evidence="2 3">
    <name type="scientific">Prunus avium</name>
    <name type="common">Cherry</name>
    <name type="synonym">Cerasus avium</name>
    <dbReference type="NCBI Taxonomy" id="42229"/>
    <lineage>
        <taxon>Eukaryota</taxon>
        <taxon>Viridiplantae</taxon>
        <taxon>Streptophyta</taxon>
        <taxon>Embryophyta</taxon>
        <taxon>Tracheophyta</taxon>
        <taxon>Spermatophyta</taxon>
        <taxon>Magnoliopsida</taxon>
        <taxon>eudicotyledons</taxon>
        <taxon>Gunneridae</taxon>
        <taxon>Pentapetalae</taxon>
        <taxon>rosids</taxon>
        <taxon>fabids</taxon>
        <taxon>Rosales</taxon>
        <taxon>Rosaceae</taxon>
        <taxon>Amygdaloideae</taxon>
        <taxon>Amygdaleae</taxon>
        <taxon>Prunus</taxon>
    </lineage>
</organism>
<accession>A0A6P5SX66</accession>
<dbReference type="Pfam" id="PF21180">
    <property type="entry name" value="TOP6A-Spo11_Toprim"/>
    <property type="match status" value="1"/>
</dbReference>
<evidence type="ECO:0000313" key="2">
    <source>
        <dbReference type="Proteomes" id="UP000515124"/>
    </source>
</evidence>
<dbReference type="Gramene" id="Pav_sc0000736.1_g420.1.br:mrna">
    <property type="protein sequence ID" value="Pav_sc0000736.1_g420.1.br:mrna"/>
    <property type="gene ID" value="Pav_sc0000736.1_g420.1.br"/>
</dbReference>
<evidence type="ECO:0000313" key="3">
    <source>
        <dbReference type="RefSeq" id="XP_021818233.1"/>
    </source>
</evidence>
<dbReference type="InterPro" id="IPR002815">
    <property type="entry name" value="Spo11/TopoVI_A"/>
</dbReference>
<dbReference type="InterPro" id="IPR004085">
    <property type="entry name" value="TopoVI_A"/>
</dbReference>
<evidence type="ECO:0000259" key="1">
    <source>
        <dbReference type="Pfam" id="PF21180"/>
    </source>
</evidence>
<dbReference type="InterPro" id="IPR036078">
    <property type="entry name" value="Spo11/TopoVI_A_sf"/>
</dbReference>
<dbReference type="PRINTS" id="PR01552">
    <property type="entry name" value="TPISMRASE6A"/>
</dbReference>
<dbReference type="GO" id="GO:0006265">
    <property type="term" value="P:DNA topological change"/>
    <property type="evidence" value="ECO:0007669"/>
    <property type="project" value="InterPro"/>
</dbReference>
<dbReference type="GeneID" id="110760294"/>
<dbReference type="GO" id="GO:0000228">
    <property type="term" value="C:nuclear chromosome"/>
    <property type="evidence" value="ECO:0007669"/>
    <property type="project" value="TreeGrafter"/>
</dbReference>
<dbReference type="SUPFAM" id="SSF56726">
    <property type="entry name" value="DNA topoisomerase IV, alpha subunit"/>
    <property type="match status" value="1"/>
</dbReference>
<dbReference type="Proteomes" id="UP000515124">
    <property type="component" value="Unplaced"/>
</dbReference>
<dbReference type="PANTHER" id="PTHR10848:SF4">
    <property type="entry name" value="DNA TOPOISOMERASE 6 SUBUNIT A"/>
    <property type="match status" value="1"/>
</dbReference>
<dbReference type="GO" id="GO:0007131">
    <property type="term" value="P:reciprocal meiotic recombination"/>
    <property type="evidence" value="ECO:0007669"/>
    <property type="project" value="TreeGrafter"/>
</dbReference>
<dbReference type="GO" id="GO:0000706">
    <property type="term" value="P:meiotic DNA double-strand break processing"/>
    <property type="evidence" value="ECO:0007669"/>
    <property type="project" value="TreeGrafter"/>
</dbReference>
<dbReference type="Gene3D" id="3.40.1360.10">
    <property type="match status" value="1"/>
</dbReference>
<dbReference type="KEGG" id="pavi:110760294"/>
<dbReference type="RefSeq" id="XP_021818233.1">
    <property type="nucleotide sequence ID" value="XM_021962541.1"/>
</dbReference>
<protein>
    <submittedName>
        <fullName evidence="3">DNA topoisomerase 6 subunit A-like</fullName>
    </submittedName>
</protein>
<proteinExistence type="predicted"/>
<reference evidence="3" key="1">
    <citation type="submission" date="2025-08" db="UniProtKB">
        <authorList>
            <consortium name="RefSeq"/>
        </authorList>
    </citation>
    <scope>IDENTIFICATION</scope>
</reference>
<dbReference type="PANTHER" id="PTHR10848">
    <property type="entry name" value="MEIOTIC RECOMBINATION PROTEIN SPO11"/>
    <property type="match status" value="1"/>
</dbReference>
<keyword evidence="2" id="KW-1185">Reference proteome</keyword>
<gene>
    <name evidence="3" type="primary">LOC110760294</name>
</gene>
<dbReference type="AlphaFoldDB" id="A0A6P5SX66"/>
<name>A0A6P5SX66_PRUAV</name>
<dbReference type="GO" id="GO:0003677">
    <property type="term" value="F:DNA binding"/>
    <property type="evidence" value="ECO:0007669"/>
    <property type="project" value="InterPro"/>
</dbReference>
<dbReference type="InterPro" id="IPR034136">
    <property type="entry name" value="TOPRIM_Topo6A/Spo11"/>
</dbReference>
<feature type="domain" description="Topoisomerase 6 subunit A/Spo11 TOPRIM" evidence="1">
    <location>
        <begin position="49"/>
        <end position="208"/>
    </location>
</feature>